<evidence type="ECO:0000256" key="1">
    <source>
        <dbReference type="SAM" id="Phobius"/>
    </source>
</evidence>
<name>A0A2P6RV38_ROSCH</name>
<dbReference type="AlphaFoldDB" id="A0A2P6RV38"/>
<feature type="transmembrane region" description="Helical" evidence="1">
    <location>
        <begin position="12"/>
        <end position="32"/>
    </location>
</feature>
<dbReference type="Proteomes" id="UP000238479">
    <property type="component" value="Chromosome 2"/>
</dbReference>
<sequence>MSRGETKIGKQSYIFVWEFFLCLSHSGMVVNLKLQKTKVALPDSFMSKLISSLEASVVFQERKL</sequence>
<dbReference type="Gramene" id="PRQ50295">
    <property type="protein sequence ID" value="PRQ50295"/>
    <property type="gene ID" value="RchiOBHm_Chr2g0131611"/>
</dbReference>
<keyword evidence="1" id="KW-1133">Transmembrane helix</keyword>
<evidence type="ECO:0000313" key="3">
    <source>
        <dbReference type="Proteomes" id="UP000238479"/>
    </source>
</evidence>
<reference evidence="2 3" key="1">
    <citation type="journal article" date="2018" name="Nat. Genet.">
        <title>The Rosa genome provides new insights in the design of modern roses.</title>
        <authorList>
            <person name="Bendahmane M."/>
        </authorList>
    </citation>
    <scope>NUCLEOTIDE SEQUENCE [LARGE SCALE GENOMIC DNA]</scope>
    <source>
        <strain evidence="3">cv. Old Blush</strain>
    </source>
</reference>
<keyword evidence="3" id="KW-1185">Reference proteome</keyword>
<protein>
    <submittedName>
        <fullName evidence="2">Uncharacterized protein</fullName>
    </submittedName>
</protein>
<accession>A0A2P6RV38</accession>
<proteinExistence type="predicted"/>
<evidence type="ECO:0000313" key="2">
    <source>
        <dbReference type="EMBL" id="PRQ50295.1"/>
    </source>
</evidence>
<dbReference type="EMBL" id="PDCK01000040">
    <property type="protein sequence ID" value="PRQ50295.1"/>
    <property type="molecule type" value="Genomic_DNA"/>
</dbReference>
<keyword evidence="1" id="KW-0812">Transmembrane</keyword>
<organism evidence="2 3">
    <name type="scientific">Rosa chinensis</name>
    <name type="common">China rose</name>
    <dbReference type="NCBI Taxonomy" id="74649"/>
    <lineage>
        <taxon>Eukaryota</taxon>
        <taxon>Viridiplantae</taxon>
        <taxon>Streptophyta</taxon>
        <taxon>Embryophyta</taxon>
        <taxon>Tracheophyta</taxon>
        <taxon>Spermatophyta</taxon>
        <taxon>Magnoliopsida</taxon>
        <taxon>eudicotyledons</taxon>
        <taxon>Gunneridae</taxon>
        <taxon>Pentapetalae</taxon>
        <taxon>rosids</taxon>
        <taxon>fabids</taxon>
        <taxon>Rosales</taxon>
        <taxon>Rosaceae</taxon>
        <taxon>Rosoideae</taxon>
        <taxon>Rosoideae incertae sedis</taxon>
        <taxon>Rosa</taxon>
    </lineage>
</organism>
<gene>
    <name evidence="2" type="ORF">RchiOBHm_Chr2g0131611</name>
</gene>
<keyword evidence="1" id="KW-0472">Membrane</keyword>
<comment type="caution">
    <text evidence="2">The sequence shown here is derived from an EMBL/GenBank/DDBJ whole genome shotgun (WGS) entry which is preliminary data.</text>
</comment>